<gene>
    <name evidence="4" type="primary">ABCC3_15</name>
    <name evidence="4" type="ORF">CK203_114124</name>
</gene>
<evidence type="ECO:0000256" key="1">
    <source>
        <dbReference type="ARBA" id="ARBA00022741"/>
    </source>
</evidence>
<dbReference type="Pfam" id="PF00005">
    <property type="entry name" value="ABC_tran"/>
    <property type="match status" value="1"/>
</dbReference>
<dbReference type="Gene3D" id="1.25.40.10">
    <property type="entry name" value="Tetratricopeptide repeat domain"/>
    <property type="match status" value="1"/>
</dbReference>
<dbReference type="InterPro" id="IPR011990">
    <property type="entry name" value="TPR-like_helical_dom_sf"/>
</dbReference>
<evidence type="ECO:0000313" key="5">
    <source>
        <dbReference type="Proteomes" id="UP000288805"/>
    </source>
</evidence>
<dbReference type="PANTHER" id="PTHR24223:SF181">
    <property type="entry name" value="ABC TRANSPORTER C FAMILY MEMBER 3"/>
    <property type="match status" value="1"/>
</dbReference>
<sequence length="796" mass="89791">MRFLEEVQWDSLLERENQQRRSIFSWAGERRRRVREKDNNKRREAEGSFPASVIHDKRSSISNEQQKWLWNIQHCTRELGKGVMAAKTVQRMTEVLAQGMRCAAIPVYSGVFLWLTTKIEWLSNSVKVSIAVDIDNKRILHSAGYLASDNYTFTFLVRTSAQLLAHRTGSSVHGVVLKYGFEHDSHVQSGSIYMHAGLGGLAACYWMFSSIREPDLVCQTAMVSACVKMGDFTFARKLFDKMPYKDPIAWNRDEFLRYPFDSEASCPIMPKHFLLFILLDAANFLMKTRSLHSWDPHAMTFQMFLEKSRKILSSLATFRILQQPIYSLPDLISMMAQTKVSLDRITSFLRLDDLQSDVIERLPKGSFDTAIEIVDGNFSWDLSSHNPTLKDINLRVCRGMRVAVCGTVGSGKSSLLSCMMGEVPKISGILKLCGTKAYVAQSPWIQSGKIAENILFGKEMDRERYERVLDACYLKKDLEVLSFGDQTVIGTRLFKECLLGLLGSKTVIYVTHQVEFLPAADLILVIKMESYPGPGKIDEVTIHVSNAQKAHASLVETDDGDSKQDERGNSGDVCWSSDFFIVFALLKDRTEGKELLSSKTSLNVRRRENNDADTSGQILFAARTRMKYGSGAKLRFWSILEVAEKLCGSLPIYHPERRHSTAKSSHIIPKIQLSNYFEGHLSKASTDKGFQWSREDTLVTSSAQLKKSPIQFSYNSESDAHRNTFSSSSIKFELSSFDEATLSIDDSVDQIAKVLNSFRTWCSDIHGSIGYGKFGAEIFEAKATMLDDAHPTALKI</sequence>
<dbReference type="InterPro" id="IPR003439">
    <property type="entry name" value="ABC_transporter-like_ATP-bd"/>
</dbReference>
<proteinExistence type="predicted"/>
<dbReference type="Proteomes" id="UP000288805">
    <property type="component" value="Unassembled WGS sequence"/>
</dbReference>
<dbReference type="GO" id="GO:0005524">
    <property type="term" value="F:ATP binding"/>
    <property type="evidence" value="ECO:0007669"/>
    <property type="project" value="UniProtKB-KW"/>
</dbReference>
<reference evidence="4 5" key="1">
    <citation type="journal article" date="2018" name="PLoS Genet.">
        <title>Population sequencing reveals clonal diversity and ancestral inbreeding in the grapevine cultivar Chardonnay.</title>
        <authorList>
            <person name="Roach M.J."/>
            <person name="Johnson D.L."/>
            <person name="Bohlmann J."/>
            <person name="van Vuuren H.J."/>
            <person name="Jones S.J."/>
            <person name="Pretorius I.S."/>
            <person name="Schmidt S.A."/>
            <person name="Borneman A.R."/>
        </authorList>
    </citation>
    <scope>NUCLEOTIDE SEQUENCE [LARGE SCALE GENOMIC DNA]</scope>
    <source>
        <strain evidence="5">cv. Chardonnay</strain>
        <tissue evidence="4">Leaf</tissue>
    </source>
</reference>
<dbReference type="Gene3D" id="3.40.50.300">
    <property type="entry name" value="P-loop containing nucleotide triphosphate hydrolases"/>
    <property type="match status" value="1"/>
</dbReference>
<dbReference type="SUPFAM" id="SSF52540">
    <property type="entry name" value="P-loop containing nucleoside triphosphate hydrolases"/>
    <property type="match status" value="1"/>
</dbReference>
<evidence type="ECO:0000313" key="4">
    <source>
        <dbReference type="EMBL" id="RVW57753.1"/>
    </source>
</evidence>
<protein>
    <submittedName>
        <fullName evidence="4">ABC transporter C family member 3</fullName>
    </submittedName>
</protein>
<comment type="caution">
    <text evidence="4">The sequence shown here is derived from an EMBL/GenBank/DDBJ whole genome shotgun (WGS) entry which is preliminary data.</text>
</comment>
<accession>A0A438FCR7</accession>
<dbReference type="FunFam" id="3.40.50.300:FF:006107">
    <property type="entry name" value="Uncharacterized protein"/>
    <property type="match status" value="1"/>
</dbReference>
<evidence type="ECO:0000256" key="2">
    <source>
        <dbReference type="ARBA" id="ARBA00022840"/>
    </source>
</evidence>
<dbReference type="EMBL" id="QGNW01001027">
    <property type="protein sequence ID" value="RVW57753.1"/>
    <property type="molecule type" value="Genomic_DNA"/>
</dbReference>
<dbReference type="AlphaFoldDB" id="A0A438FCR7"/>
<dbReference type="PROSITE" id="PS50893">
    <property type="entry name" value="ABC_TRANSPORTER_2"/>
    <property type="match status" value="1"/>
</dbReference>
<organism evidence="4 5">
    <name type="scientific">Vitis vinifera</name>
    <name type="common">Grape</name>
    <dbReference type="NCBI Taxonomy" id="29760"/>
    <lineage>
        <taxon>Eukaryota</taxon>
        <taxon>Viridiplantae</taxon>
        <taxon>Streptophyta</taxon>
        <taxon>Embryophyta</taxon>
        <taxon>Tracheophyta</taxon>
        <taxon>Spermatophyta</taxon>
        <taxon>Magnoliopsida</taxon>
        <taxon>eudicotyledons</taxon>
        <taxon>Gunneridae</taxon>
        <taxon>Pentapetalae</taxon>
        <taxon>rosids</taxon>
        <taxon>Vitales</taxon>
        <taxon>Vitaceae</taxon>
        <taxon>Viteae</taxon>
        <taxon>Vitis</taxon>
    </lineage>
</organism>
<keyword evidence="1" id="KW-0547">Nucleotide-binding</keyword>
<dbReference type="GO" id="GO:0016887">
    <property type="term" value="F:ATP hydrolysis activity"/>
    <property type="evidence" value="ECO:0007669"/>
    <property type="project" value="InterPro"/>
</dbReference>
<feature type="domain" description="ABC transporter" evidence="3">
    <location>
        <begin position="371"/>
        <end position="584"/>
    </location>
</feature>
<name>A0A438FCR7_VITVI</name>
<dbReference type="InterPro" id="IPR027417">
    <property type="entry name" value="P-loop_NTPase"/>
</dbReference>
<keyword evidence="2" id="KW-0067">ATP-binding</keyword>
<dbReference type="InterPro" id="IPR050173">
    <property type="entry name" value="ABC_transporter_C-like"/>
</dbReference>
<evidence type="ECO:0000259" key="3">
    <source>
        <dbReference type="PROSITE" id="PS50893"/>
    </source>
</evidence>
<dbReference type="PANTHER" id="PTHR24223">
    <property type="entry name" value="ATP-BINDING CASSETTE SUB-FAMILY C"/>
    <property type="match status" value="1"/>
</dbReference>